<dbReference type="NCBIfam" id="TIGR01764">
    <property type="entry name" value="excise"/>
    <property type="match status" value="1"/>
</dbReference>
<sequence>MFENYDDILTVDDIAEALKIGSTQAYKIIQSGQIYAFKEGKSWRIPKSGLIEYINKRSQLNLK</sequence>
<name>A0A413T4U3_9FIRM</name>
<comment type="caution">
    <text evidence="2">The sequence shown here is derived from an EMBL/GenBank/DDBJ whole genome shotgun (WGS) entry which is preliminary data.</text>
</comment>
<evidence type="ECO:0000313" key="3">
    <source>
        <dbReference type="Proteomes" id="UP000285740"/>
    </source>
</evidence>
<feature type="domain" description="Helix-turn-helix" evidence="1">
    <location>
        <begin position="9"/>
        <end position="58"/>
    </location>
</feature>
<accession>A0A413T4U3</accession>
<evidence type="ECO:0000313" key="2">
    <source>
        <dbReference type="EMBL" id="RHA78730.1"/>
    </source>
</evidence>
<gene>
    <name evidence="2" type="ORF">DW918_08790</name>
</gene>
<evidence type="ECO:0000259" key="1">
    <source>
        <dbReference type="Pfam" id="PF12728"/>
    </source>
</evidence>
<reference evidence="2 3" key="1">
    <citation type="submission" date="2018-08" db="EMBL/GenBank/DDBJ databases">
        <title>A genome reference for cultivated species of the human gut microbiota.</title>
        <authorList>
            <person name="Zou Y."/>
            <person name="Xue W."/>
            <person name="Luo G."/>
        </authorList>
    </citation>
    <scope>NUCLEOTIDE SEQUENCE [LARGE SCALE GENOMIC DNA]</scope>
    <source>
        <strain evidence="2 3">AM42-30</strain>
    </source>
</reference>
<protein>
    <submittedName>
        <fullName evidence="2">DNA-binding protein</fullName>
    </submittedName>
</protein>
<dbReference type="GO" id="GO:0003677">
    <property type="term" value="F:DNA binding"/>
    <property type="evidence" value="ECO:0007669"/>
    <property type="project" value="UniProtKB-KW"/>
</dbReference>
<keyword evidence="2" id="KW-0238">DNA-binding</keyword>
<dbReference type="AlphaFoldDB" id="A0A413T4U3"/>
<dbReference type="Proteomes" id="UP000285740">
    <property type="component" value="Unassembled WGS sequence"/>
</dbReference>
<dbReference type="RefSeq" id="WP_118030697.1">
    <property type="nucleotide sequence ID" value="NZ_CAUFTG010000070.1"/>
</dbReference>
<dbReference type="InterPro" id="IPR010093">
    <property type="entry name" value="SinI_DNA-bd"/>
</dbReference>
<dbReference type="InterPro" id="IPR041657">
    <property type="entry name" value="HTH_17"/>
</dbReference>
<organism evidence="2 3">
    <name type="scientific">Eubacterium ventriosum</name>
    <dbReference type="NCBI Taxonomy" id="39496"/>
    <lineage>
        <taxon>Bacteria</taxon>
        <taxon>Bacillati</taxon>
        <taxon>Bacillota</taxon>
        <taxon>Clostridia</taxon>
        <taxon>Eubacteriales</taxon>
        <taxon>Eubacteriaceae</taxon>
        <taxon>Eubacterium</taxon>
    </lineage>
</organism>
<dbReference type="EMBL" id="QSFV01000032">
    <property type="protein sequence ID" value="RHA78730.1"/>
    <property type="molecule type" value="Genomic_DNA"/>
</dbReference>
<proteinExistence type="predicted"/>
<dbReference type="Pfam" id="PF12728">
    <property type="entry name" value="HTH_17"/>
    <property type="match status" value="1"/>
</dbReference>